<accession>A0ACB0LFS5</accession>
<evidence type="ECO:0000313" key="1">
    <source>
        <dbReference type="EMBL" id="CAJ2667224.1"/>
    </source>
</evidence>
<organism evidence="1 2">
    <name type="scientific">Trifolium pratense</name>
    <name type="common">Red clover</name>
    <dbReference type="NCBI Taxonomy" id="57577"/>
    <lineage>
        <taxon>Eukaryota</taxon>
        <taxon>Viridiplantae</taxon>
        <taxon>Streptophyta</taxon>
        <taxon>Embryophyta</taxon>
        <taxon>Tracheophyta</taxon>
        <taxon>Spermatophyta</taxon>
        <taxon>Magnoliopsida</taxon>
        <taxon>eudicotyledons</taxon>
        <taxon>Gunneridae</taxon>
        <taxon>Pentapetalae</taxon>
        <taxon>rosids</taxon>
        <taxon>fabids</taxon>
        <taxon>Fabales</taxon>
        <taxon>Fabaceae</taxon>
        <taxon>Papilionoideae</taxon>
        <taxon>50 kb inversion clade</taxon>
        <taxon>NPAAA clade</taxon>
        <taxon>Hologalegina</taxon>
        <taxon>IRL clade</taxon>
        <taxon>Trifolieae</taxon>
        <taxon>Trifolium</taxon>
    </lineage>
</organism>
<dbReference type="EMBL" id="CASHSV030000513">
    <property type="protein sequence ID" value="CAJ2667224.1"/>
    <property type="molecule type" value="Genomic_DNA"/>
</dbReference>
<comment type="caution">
    <text evidence="1">The sequence shown here is derived from an EMBL/GenBank/DDBJ whole genome shotgun (WGS) entry which is preliminary data.</text>
</comment>
<dbReference type="Proteomes" id="UP001177021">
    <property type="component" value="Unassembled WGS sequence"/>
</dbReference>
<gene>
    <name evidence="1" type="ORF">MILVUS5_LOCUS31897</name>
</gene>
<proteinExistence type="predicted"/>
<name>A0ACB0LFS5_TRIPR</name>
<evidence type="ECO:0000313" key="2">
    <source>
        <dbReference type="Proteomes" id="UP001177021"/>
    </source>
</evidence>
<keyword evidence="2" id="KW-1185">Reference proteome</keyword>
<sequence length="227" mass="25935">MVMLQSYSSFTSFSYGFTYDVFLSFKGTDTRYGFTGNLYIALCDRGSTPSLTIGSFMEVMKSHQHLSRPSKRLEFSFQYSLSIMLLLHFVWTNLFTSFTASRQRAAWFCQNGYECEFIREIVKYVSNKTNHAPLHVADYPVGLQSRVLKVNSLLEIGSNDEVKMLGIYGPEVYNSIADQFECVCFLHNVRENSAKRGLEHFQKEFLSKTIGLDIKLGDISEGIPIIK</sequence>
<reference evidence="1" key="1">
    <citation type="submission" date="2023-10" db="EMBL/GenBank/DDBJ databases">
        <authorList>
            <person name="Rodriguez Cubillos JULIANA M."/>
            <person name="De Vega J."/>
        </authorList>
    </citation>
    <scope>NUCLEOTIDE SEQUENCE</scope>
</reference>
<protein>
    <submittedName>
        <fullName evidence="1">Uncharacterized protein</fullName>
    </submittedName>
</protein>